<keyword evidence="6" id="KW-0456">Lyase</keyword>
<dbReference type="AlphaFoldDB" id="K8EQM5"/>
<dbReference type="GO" id="GO:0003684">
    <property type="term" value="F:damaged DNA binding"/>
    <property type="evidence" value="ECO:0007669"/>
    <property type="project" value="InterPro"/>
</dbReference>
<keyword evidence="4" id="KW-0378">Hydrolase</keyword>
<protein>
    <recommendedName>
        <fullName evidence="2">DNA-(apurinic or apyrimidinic site) lyase</fullName>
        <ecNumber evidence="2">4.2.99.18</ecNumber>
    </recommendedName>
</protein>
<feature type="domain" description="HhH-GPD" evidence="11">
    <location>
        <begin position="176"/>
        <end position="371"/>
    </location>
</feature>
<dbReference type="SUPFAM" id="SSF55945">
    <property type="entry name" value="TATA-box binding protein-like"/>
    <property type="match status" value="1"/>
</dbReference>
<dbReference type="eggNOG" id="KOG2875">
    <property type="taxonomic scope" value="Eukaryota"/>
</dbReference>
<evidence type="ECO:0000256" key="10">
    <source>
        <dbReference type="SAM" id="MobiDB-lite"/>
    </source>
</evidence>
<keyword evidence="7" id="KW-0511">Multifunctional enzyme</keyword>
<dbReference type="InterPro" id="IPR023170">
    <property type="entry name" value="HhH_base_excis_C"/>
</dbReference>
<dbReference type="Pfam" id="PF00730">
    <property type="entry name" value="HhH-GPD"/>
    <property type="match status" value="1"/>
</dbReference>
<evidence type="ECO:0000256" key="8">
    <source>
        <dbReference type="ARBA" id="ARBA00023295"/>
    </source>
</evidence>
<feature type="region of interest" description="Disordered" evidence="10">
    <location>
        <begin position="346"/>
        <end position="393"/>
    </location>
</feature>
<feature type="compositionally biased region" description="Low complexity" evidence="10">
    <location>
        <begin position="207"/>
        <end position="216"/>
    </location>
</feature>
<dbReference type="GO" id="GO:0005634">
    <property type="term" value="C:nucleus"/>
    <property type="evidence" value="ECO:0007669"/>
    <property type="project" value="TreeGrafter"/>
</dbReference>
<dbReference type="GO" id="GO:0034039">
    <property type="term" value="F:8-oxo-7,8-dihydroguanine DNA N-glycosylase activity"/>
    <property type="evidence" value="ECO:0007669"/>
    <property type="project" value="TreeGrafter"/>
</dbReference>
<dbReference type="GO" id="GO:0006285">
    <property type="term" value="P:base-excision repair, AP site formation"/>
    <property type="evidence" value="ECO:0007669"/>
    <property type="project" value="TreeGrafter"/>
</dbReference>
<proteinExistence type="inferred from homology"/>
<dbReference type="STRING" id="41875.K8EQM5"/>
<comment type="catalytic activity">
    <reaction evidence="9">
        <text>2'-deoxyribonucleotide-(2'-deoxyribose 5'-phosphate)-2'-deoxyribonucleotide-DNA = a 3'-end 2'-deoxyribonucleotide-(2,3-dehydro-2,3-deoxyribose 5'-phosphate)-DNA + a 5'-end 5'-phospho-2'-deoxyribonucleoside-DNA + H(+)</text>
        <dbReference type="Rhea" id="RHEA:66592"/>
        <dbReference type="Rhea" id="RHEA-COMP:13180"/>
        <dbReference type="Rhea" id="RHEA-COMP:16897"/>
        <dbReference type="Rhea" id="RHEA-COMP:17067"/>
        <dbReference type="ChEBI" id="CHEBI:15378"/>
        <dbReference type="ChEBI" id="CHEBI:136412"/>
        <dbReference type="ChEBI" id="CHEBI:157695"/>
        <dbReference type="ChEBI" id="CHEBI:167181"/>
        <dbReference type="EC" id="4.2.99.18"/>
    </reaction>
</comment>
<dbReference type="InterPro" id="IPR011257">
    <property type="entry name" value="DNA_glycosylase"/>
</dbReference>
<dbReference type="CDD" id="cd00056">
    <property type="entry name" value="ENDO3c"/>
    <property type="match status" value="1"/>
</dbReference>
<feature type="region of interest" description="Disordered" evidence="10">
    <location>
        <begin position="1"/>
        <end position="33"/>
    </location>
</feature>
<feature type="region of interest" description="Disordered" evidence="10">
    <location>
        <begin position="431"/>
        <end position="475"/>
    </location>
</feature>
<feature type="compositionally biased region" description="Basic and acidic residues" evidence="10">
    <location>
        <begin position="431"/>
        <end position="454"/>
    </location>
</feature>
<gene>
    <name evidence="12" type="ordered locus">Bathy16g01600</name>
</gene>
<dbReference type="OrthoDB" id="238681at2759"/>
<dbReference type="RefSeq" id="XP_007508724.1">
    <property type="nucleotide sequence ID" value="XM_007508662.1"/>
</dbReference>
<dbReference type="Gene3D" id="1.10.340.30">
    <property type="entry name" value="Hypothetical protein, domain 2"/>
    <property type="match status" value="1"/>
</dbReference>
<dbReference type="InterPro" id="IPR003265">
    <property type="entry name" value="HhH-GPD_domain"/>
</dbReference>
<dbReference type="GO" id="GO:0140078">
    <property type="term" value="F:class I DNA-(apurinic or apyrimidinic site) endonuclease activity"/>
    <property type="evidence" value="ECO:0007669"/>
    <property type="project" value="UniProtKB-EC"/>
</dbReference>
<dbReference type="Gene3D" id="1.10.1670.10">
    <property type="entry name" value="Helix-hairpin-Helix base-excision DNA repair enzymes (C-terminal)"/>
    <property type="match status" value="1"/>
</dbReference>
<feature type="compositionally biased region" description="Basic residues" evidence="10">
    <location>
        <begin position="1"/>
        <end position="11"/>
    </location>
</feature>
<name>K8EQM5_9CHLO</name>
<keyword evidence="13" id="KW-1185">Reference proteome</keyword>
<keyword evidence="5" id="KW-0234">DNA repair</keyword>
<dbReference type="SUPFAM" id="SSF48150">
    <property type="entry name" value="DNA-glycosylase"/>
    <property type="match status" value="1"/>
</dbReference>
<dbReference type="GeneID" id="19011151"/>
<evidence type="ECO:0000256" key="3">
    <source>
        <dbReference type="ARBA" id="ARBA00022763"/>
    </source>
</evidence>
<dbReference type="Pfam" id="PF07934">
    <property type="entry name" value="OGG_N"/>
    <property type="match status" value="1"/>
</dbReference>
<dbReference type="EC" id="4.2.99.18" evidence="2"/>
<evidence type="ECO:0000256" key="5">
    <source>
        <dbReference type="ARBA" id="ARBA00023204"/>
    </source>
</evidence>
<dbReference type="Proteomes" id="UP000198341">
    <property type="component" value="Chromosome 16"/>
</dbReference>
<evidence type="ECO:0000256" key="6">
    <source>
        <dbReference type="ARBA" id="ARBA00023239"/>
    </source>
</evidence>
<dbReference type="PANTHER" id="PTHR10242:SF2">
    <property type="entry name" value="N-GLYCOSYLASE_DNA LYASE"/>
    <property type="match status" value="1"/>
</dbReference>
<reference evidence="12 13" key="1">
    <citation type="submission" date="2011-10" db="EMBL/GenBank/DDBJ databases">
        <authorList>
            <person name="Genoscope - CEA"/>
        </authorList>
    </citation>
    <scope>NUCLEOTIDE SEQUENCE [LARGE SCALE GENOMIC DNA]</scope>
    <source>
        <strain evidence="12 13">RCC 1105</strain>
    </source>
</reference>
<sequence length="475" mass="54282">MKNKRSSIKRRNQNEENWKSLRTTRDDLSLDRTLPTGQSFRWQKVEEYDENDENEKKYSTYVGVIGRRVVQIRERMEFEEEEEKSYETTTIEFRVLNTNESNICKNEDKENGEQEEEQVTKDVRAYFNLDDPIPLKDLFEQFSKADPYRFGRLSAYVRGARTLRQPPAECLISFVCSSNNNIARIKKMVESLCEKYGEELVCNVSSRSRSRSSGSSGRDDDEENEVNDKEEINESKIYHAFPTVEQLAEKCDEQTLRDLGFGYRAKFIPAMAKELVKRGGEAYLLKLRDAPQTEEEKYRAITELTSLPGVGPKVAGCAALFSLDKKSVVPVDTHVWQLAREHFDPNGELASMETTASTTKGSANEEGAEQQRHKESSTPTTPTKQKDKPLSITPKMMKKCEEMLVSIYGAYAGYAHTALFVAELPTVRESLPEHLRTPTKADKKRGEKNGEKKPEKKKRKFLKVDGENKSDDDGA</sequence>
<dbReference type="InterPro" id="IPR052054">
    <property type="entry name" value="Oxidative_DNA_repair_enzyme"/>
</dbReference>
<feature type="region of interest" description="Disordered" evidence="10">
    <location>
        <begin position="207"/>
        <end position="232"/>
    </location>
</feature>
<dbReference type="SMART" id="SM00478">
    <property type="entry name" value="ENDO3c"/>
    <property type="match status" value="1"/>
</dbReference>
<evidence type="ECO:0000256" key="1">
    <source>
        <dbReference type="ARBA" id="ARBA00010679"/>
    </source>
</evidence>
<dbReference type="KEGG" id="bpg:Bathy16g01600"/>
<organism evidence="12 13">
    <name type="scientific">Bathycoccus prasinos</name>
    <dbReference type="NCBI Taxonomy" id="41875"/>
    <lineage>
        <taxon>Eukaryota</taxon>
        <taxon>Viridiplantae</taxon>
        <taxon>Chlorophyta</taxon>
        <taxon>Mamiellophyceae</taxon>
        <taxon>Mamiellales</taxon>
        <taxon>Bathycoccaceae</taxon>
        <taxon>Bathycoccus</taxon>
    </lineage>
</organism>
<dbReference type="PANTHER" id="PTHR10242">
    <property type="entry name" value="8-OXOGUANINE DNA GLYCOSYLASE"/>
    <property type="match status" value="1"/>
</dbReference>
<evidence type="ECO:0000256" key="2">
    <source>
        <dbReference type="ARBA" id="ARBA00012720"/>
    </source>
</evidence>
<feature type="compositionally biased region" description="Basic and acidic residues" evidence="10">
    <location>
        <begin position="462"/>
        <end position="475"/>
    </location>
</feature>
<evidence type="ECO:0000256" key="4">
    <source>
        <dbReference type="ARBA" id="ARBA00022801"/>
    </source>
</evidence>
<evidence type="ECO:0000256" key="7">
    <source>
        <dbReference type="ARBA" id="ARBA00023268"/>
    </source>
</evidence>
<keyword evidence="3" id="KW-0227">DNA damage</keyword>
<feature type="compositionally biased region" description="Polar residues" evidence="10">
    <location>
        <begin position="352"/>
        <end position="362"/>
    </location>
</feature>
<evidence type="ECO:0000259" key="11">
    <source>
        <dbReference type="SMART" id="SM00478"/>
    </source>
</evidence>
<comment type="similarity">
    <text evidence="1">Belongs to the type-1 OGG1 family.</text>
</comment>
<dbReference type="EMBL" id="FO082263">
    <property type="protein sequence ID" value="CCO20341.1"/>
    <property type="molecule type" value="Genomic_DNA"/>
</dbReference>
<feature type="compositionally biased region" description="Basic and acidic residues" evidence="10">
    <location>
        <begin position="12"/>
        <end position="30"/>
    </location>
</feature>
<dbReference type="Gene3D" id="3.30.310.40">
    <property type="match status" value="1"/>
</dbReference>
<dbReference type="InterPro" id="IPR012904">
    <property type="entry name" value="OGG_N"/>
</dbReference>
<evidence type="ECO:0000313" key="12">
    <source>
        <dbReference type="EMBL" id="CCO20341.1"/>
    </source>
</evidence>
<evidence type="ECO:0000313" key="13">
    <source>
        <dbReference type="Proteomes" id="UP000198341"/>
    </source>
</evidence>
<dbReference type="GO" id="GO:0006289">
    <property type="term" value="P:nucleotide-excision repair"/>
    <property type="evidence" value="ECO:0007669"/>
    <property type="project" value="InterPro"/>
</dbReference>
<evidence type="ECO:0000256" key="9">
    <source>
        <dbReference type="ARBA" id="ARBA00044632"/>
    </source>
</evidence>
<keyword evidence="8" id="KW-0326">Glycosidase</keyword>
<accession>K8EQM5</accession>